<dbReference type="Proteomes" id="UP000694580">
    <property type="component" value="Unplaced"/>
</dbReference>
<dbReference type="InterPro" id="IPR001429">
    <property type="entry name" value="P2X_purnocptor"/>
</dbReference>
<dbReference type="PIRSF" id="PIRSF005713">
    <property type="entry name" value="P2X_purinoceptor"/>
    <property type="match status" value="1"/>
</dbReference>
<dbReference type="GO" id="GO:0098794">
    <property type="term" value="C:postsynapse"/>
    <property type="evidence" value="ECO:0007669"/>
    <property type="project" value="GOC"/>
</dbReference>
<dbReference type="PRINTS" id="PR01310">
    <property type="entry name" value="P2X3RECEPTOR"/>
</dbReference>
<evidence type="ECO:0000256" key="7">
    <source>
        <dbReference type="ARBA" id="ARBA00023065"/>
    </source>
</evidence>
<evidence type="ECO:0000313" key="20">
    <source>
        <dbReference type="Proteomes" id="UP000694580"/>
    </source>
</evidence>
<dbReference type="GO" id="GO:0070588">
    <property type="term" value="P:calcium ion transmembrane transport"/>
    <property type="evidence" value="ECO:0007669"/>
    <property type="project" value="TreeGrafter"/>
</dbReference>
<keyword evidence="12 18" id="KW-0407">Ion channel</keyword>
<name>A0AAY4BPA2_9TELE</name>
<keyword evidence="3 14" id="KW-0813">Transport</keyword>
<evidence type="ECO:0000256" key="17">
    <source>
        <dbReference type="PIRSR" id="PIRSR005713-3"/>
    </source>
</evidence>
<dbReference type="Pfam" id="PF00864">
    <property type="entry name" value="P2X_receptor"/>
    <property type="match status" value="1"/>
</dbReference>
<dbReference type="Gene3D" id="2.60.490.10">
    <property type="entry name" value="atp-gated p2x4 ion channel domain"/>
    <property type="match status" value="1"/>
</dbReference>
<gene>
    <name evidence="19" type="primary">p2rx3a</name>
</gene>
<feature type="transmembrane region" description="Helical" evidence="18">
    <location>
        <begin position="34"/>
        <end position="53"/>
    </location>
</feature>
<feature type="disulfide bond" evidence="16">
    <location>
        <begin position="213"/>
        <end position="223"/>
    </location>
</feature>
<dbReference type="InterPro" id="IPR053792">
    <property type="entry name" value="P2X_RECEPTOR_CS"/>
</dbReference>
<feature type="binding site" evidence="15">
    <location>
        <position position="309"/>
    </location>
    <ligand>
        <name>ATP</name>
        <dbReference type="ChEBI" id="CHEBI:30616"/>
        <note>ligand shared between two neighboring subunits of the homotrimer</note>
    </ligand>
</feature>
<dbReference type="GO" id="GO:0001614">
    <property type="term" value="F:purinergic nucleotide receptor activity"/>
    <property type="evidence" value="ECO:0007669"/>
    <property type="project" value="UniProtKB-UniRule"/>
</dbReference>
<accession>A0AAY4BPA2</accession>
<sequence>MSCQKRSKVLSFFTDFFTYETTKSVVVKSWSVGIINRIVQLLIIVYFIGWVFLHEKAYQNIDTGIESAVMTKVKGFGLYNNQVMDVADYVVPTQGASVFCIITKLIVSENQTQSFCAESSKKFECVSDSDCSSLSVLENGILTGKCVEGPRGEKRCEIRGWCPAEDDTINTVSPMKEAENFTIFIKNSIRFPMFNVTRGNFPSNIDEKYIKTCKYDPVHNPSCPIFRVGDILKYTNESFNTIASTGGEIGINVGWVCDLDQSEEECKPSYSFTRLDDVFQDNKVSKGYNFRFAKYFRSPDGTEYRTLHKAFAIRFDILVSGKAGKFNAVPTVINVVAAFTSVGLGTVLCDLILLNFLKGAEQYKAKKFEEVRKRSPGHMTTVVQSLESGALAVMTMDTECCLVTAGDHCSHL</sequence>
<evidence type="ECO:0000256" key="14">
    <source>
        <dbReference type="PIRNR" id="PIRNR005713"/>
    </source>
</evidence>
<dbReference type="InterPro" id="IPR027309">
    <property type="entry name" value="P2X_extracellular_dom_sf"/>
</dbReference>
<dbReference type="InterPro" id="IPR059116">
    <property type="entry name" value="P2X_receptor"/>
</dbReference>
<keyword evidence="18" id="KW-0675">Receptor</keyword>
<dbReference type="PRINTS" id="PR01307">
    <property type="entry name" value="P2XRECEPTOR"/>
</dbReference>
<dbReference type="GO" id="GO:0005524">
    <property type="term" value="F:ATP binding"/>
    <property type="evidence" value="ECO:0007669"/>
    <property type="project" value="UniProtKB-UniRule"/>
</dbReference>
<evidence type="ECO:0000256" key="9">
    <source>
        <dbReference type="ARBA" id="ARBA00023157"/>
    </source>
</evidence>
<keyword evidence="6 18" id="KW-1133">Transmembrane helix</keyword>
<organism evidence="19 20">
    <name type="scientific">Denticeps clupeoides</name>
    <name type="common">denticle herring</name>
    <dbReference type="NCBI Taxonomy" id="299321"/>
    <lineage>
        <taxon>Eukaryota</taxon>
        <taxon>Metazoa</taxon>
        <taxon>Chordata</taxon>
        <taxon>Craniata</taxon>
        <taxon>Vertebrata</taxon>
        <taxon>Euteleostomi</taxon>
        <taxon>Actinopterygii</taxon>
        <taxon>Neopterygii</taxon>
        <taxon>Teleostei</taxon>
        <taxon>Clupei</taxon>
        <taxon>Clupeiformes</taxon>
        <taxon>Denticipitoidei</taxon>
        <taxon>Denticipitidae</taxon>
        <taxon>Denticeps</taxon>
    </lineage>
</organism>
<feature type="disulfide bond" evidence="16">
    <location>
        <begin position="125"/>
        <end position="146"/>
    </location>
</feature>
<evidence type="ECO:0000256" key="5">
    <source>
        <dbReference type="ARBA" id="ARBA00022692"/>
    </source>
</evidence>
<keyword evidence="8 14" id="KW-0472">Membrane</keyword>
<feature type="binding site" evidence="15">
    <location>
        <begin position="289"/>
        <end position="291"/>
    </location>
    <ligand>
        <name>ATP</name>
        <dbReference type="ChEBI" id="CHEBI:30616"/>
        <note>ligand shared between two neighboring subunits of the homotrimer</note>
    </ligand>
</feature>
<evidence type="ECO:0000256" key="13">
    <source>
        <dbReference type="ARBA" id="ARBA00036634"/>
    </source>
</evidence>
<dbReference type="FunFam" id="2.60.490.10:FF:000001">
    <property type="entry name" value="P2X purinoceptor"/>
    <property type="match status" value="1"/>
</dbReference>
<dbReference type="PANTHER" id="PTHR10125:SF8">
    <property type="entry name" value="P2X PURINOCEPTOR 3"/>
    <property type="match status" value="1"/>
</dbReference>
<dbReference type="AlphaFoldDB" id="A0AAY4BPA2"/>
<evidence type="ECO:0000313" key="19">
    <source>
        <dbReference type="Ensembl" id="ENSDCDP00010022720.1"/>
    </source>
</evidence>
<feature type="disulfide bond" evidence="16">
    <location>
        <begin position="257"/>
        <end position="266"/>
    </location>
</feature>
<evidence type="ECO:0000256" key="16">
    <source>
        <dbReference type="PIRSR" id="PIRSR005713-2"/>
    </source>
</evidence>
<dbReference type="Ensembl" id="ENSDCDT00010027204.1">
    <property type="protein sequence ID" value="ENSDCDP00010022720.1"/>
    <property type="gene ID" value="ENSDCDG00010013466.1"/>
</dbReference>
<comment type="subunit">
    <text evidence="14">Homotrimer. Forms heterotrimer with P2RX2. Heterotrimeric P2RX2/3 has a ligand dose-response profile that is distinct from either homotrimeric P2RX2 or P2RX3.</text>
</comment>
<dbReference type="PROSITE" id="PS01212">
    <property type="entry name" value="P2X_RECEPTOR"/>
    <property type="match status" value="1"/>
</dbReference>
<reference evidence="19" key="1">
    <citation type="submission" date="2025-08" db="UniProtKB">
        <authorList>
            <consortium name="Ensembl"/>
        </authorList>
    </citation>
    <scope>IDENTIFICATION</scope>
</reference>
<dbReference type="NCBIfam" id="TIGR00863">
    <property type="entry name" value="P2X"/>
    <property type="match status" value="1"/>
</dbReference>
<dbReference type="Gene3D" id="1.10.287.940">
    <property type="entry name" value="atp-gated p2x4 ion channel"/>
    <property type="match status" value="1"/>
</dbReference>
<proteinExistence type="inferred from homology"/>
<feature type="transmembrane region" description="Helical" evidence="18">
    <location>
        <begin position="335"/>
        <end position="357"/>
    </location>
</feature>
<dbReference type="PANTHER" id="PTHR10125">
    <property type="entry name" value="P2X PURINOCEPTOR"/>
    <property type="match status" value="1"/>
</dbReference>
<feature type="binding site" evidence="15">
    <location>
        <begin position="72"/>
        <end position="74"/>
    </location>
    <ligand>
        <name>ATP</name>
        <dbReference type="ChEBI" id="CHEBI:30616"/>
        <note>ligand shared between two neighboring subunits of the homotrimer</note>
    </ligand>
</feature>
<comment type="similarity">
    <text evidence="2 14 18">Belongs to the P2X receptor family.</text>
</comment>
<dbReference type="GO" id="GO:0004931">
    <property type="term" value="F:extracellularly ATP-gated monoatomic cation channel activity"/>
    <property type="evidence" value="ECO:0007669"/>
    <property type="project" value="UniProtKB-UniRule"/>
</dbReference>
<keyword evidence="5 18" id="KW-0812">Transmembrane</keyword>
<keyword evidence="7 14" id="KW-0406">Ion transport</keyword>
<keyword evidence="15" id="KW-0067">ATP-binding</keyword>
<comment type="function">
    <text evidence="14">Extracellular ATP-activated non-selective cation channel. Plays particularly important role in sensory neurons where its activation is critical for gustatory, nociceptive responses, visceral reflexes and sensory hypersensitization.</text>
</comment>
<evidence type="ECO:0000256" key="12">
    <source>
        <dbReference type="ARBA" id="ARBA00023303"/>
    </source>
</evidence>
<feature type="glycosylation site" description="N-linked (GlcNAc...) asparagine" evidence="17">
    <location>
        <position position="180"/>
    </location>
</feature>
<keyword evidence="11 14" id="KW-1071">Ligand-gated ion channel</keyword>
<keyword evidence="10" id="KW-0325">Glycoprotein</keyword>
<evidence type="ECO:0000256" key="8">
    <source>
        <dbReference type="ARBA" id="ARBA00023136"/>
    </source>
</evidence>
<evidence type="ECO:0000256" key="2">
    <source>
        <dbReference type="ARBA" id="ARBA00009848"/>
    </source>
</evidence>
<evidence type="ECO:0000256" key="15">
    <source>
        <dbReference type="PIRSR" id="PIRSR005713-1"/>
    </source>
</evidence>
<feature type="disulfide bond" evidence="16">
    <location>
        <begin position="131"/>
        <end position="156"/>
    </location>
</feature>
<feature type="binding site" evidence="15">
    <location>
        <position position="182"/>
    </location>
    <ligand>
        <name>ATP</name>
        <dbReference type="ChEBI" id="CHEBI:30616"/>
        <note>ligand shared between two neighboring subunits of the homotrimer</note>
    </ligand>
</feature>
<evidence type="ECO:0000256" key="10">
    <source>
        <dbReference type="ARBA" id="ARBA00023180"/>
    </source>
</evidence>
<keyword evidence="4" id="KW-1003">Cell membrane</keyword>
<evidence type="ECO:0000256" key="11">
    <source>
        <dbReference type="ARBA" id="ARBA00023286"/>
    </source>
</evidence>
<evidence type="ECO:0000256" key="18">
    <source>
        <dbReference type="RuleBase" id="RU000681"/>
    </source>
</evidence>
<comment type="catalytic activity">
    <reaction evidence="13">
        <text>Ca(2+)(in) = Ca(2+)(out)</text>
        <dbReference type="Rhea" id="RHEA:29671"/>
        <dbReference type="ChEBI" id="CHEBI:29108"/>
    </reaction>
</comment>
<evidence type="ECO:0000256" key="4">
    <source>
        <dbReference type="ARBA" id="ARBA00022475"/>
    </source>
</evidence>
<comment type="subcellular location">
    <subcellularLocation>
        <location evidence="1">Cell membrane</location>
        <topology evidence="1">Multi-pass membrane protein</topology>
    </subcellularLocation>
    <subcellularLocation>
        <location evidence="18">Membrane</location>
        <topology evidence="18">Multi-pass membrane protein</topology>
    </subcellularLocation>
</comment>
<evidence type="ECO:0000256" key="1">
    <source>
        <dbReference type="ARBA" id="ARBA00004651"/>
    </source>
</evidence>
<dbReference type="InterPro" id="IPR003046">
    <property type="entry name" value="P2X3_purnocptor"/>
</dbReference>
<protein>
    <recommendedName>
        <fullName evidence="14 18">P2X purinoceptor</fullName>
    </recommendedName>
    <alternativeName>
        <fullName evidence="14">P2X purinoceptor 3</fullName>
    </alternativeName>
</protein>
<feature type="disulfide bond" evidence="16">
    <location>
        <begin position="116"/>
        <end position="162"/>
    </location>
</feature>
<dbReference type="GO" id="GO:0033198">
    <property type="term" value="P:response to ATP"/>
    <property type="evidence" value="ECO:0007669"/>
    <property type="project" value="InterPro"/>
</dbReference>
<keyword evidence="9 16" id="KW-1015">Disulfide bond</keyword>
<evidence type="ECO:0000256" key="6">
    <source>
        <dbReference type="ARBA" id="ARBA00022989"/>
    </source>
</evidence>
<reference evidence="19" key="2">
    <citation type="submission" date="2025-09" db="UniProtKB">
        <authorList>
            <consortium name="Ensembl"/>
        </authorList>
    </citation>
    <scope>IDENTIFICATION</scope>
</reference>
<keyword evidence="20" id="KW-1185">Reference proteome</keyword>
<comment type="function">
    <text evidence="18">Receptor for ATP that acts as a ligand-gated ion channel.</text>
</comment>
<dbReference type="GO" id="GO:0005886">
    <property type="term" value="C:plasma membrane"/>
    <property type="evidence" value="ECO:0007669"/>
    <property type="project" value="UniProtKB-SubCell"/>
</dbReference>
<dbReference type="GeneTree" id="ENSGT01020000230351"/>
<evidence type="ECO:0000256" key="3">
    <source>
        <dbReference type="ARBA" id="ARBA00022448"/>
    </source>
</evidence>
<keyword evidence="15" id="KW-0547">Nucleotide-binding</keyword>